<name>A0A8J5ZUP5_GALPY</name>
<evidence type="ECO:0000256" key="11">
    <source>
        <dbReference type="ARBA" id="ARBA00023170"/>
    </source>
</evidence>
<dbReference type="PRINTS" id="PR00237">
    <property type="entry name" value="GPCRRHODOPSN"/>
</dbReference>
<feature type="transmembrane region" description="Helical" evidence="15">
    <location>
        <begin position="828"/>
        <end position="854"/>
    </location>
</feature>
<proteinExistence type="inferred from homology"/>
<evidence type="ECO:0000256" key="8">
    <source>
        <dbReference type="ARBA" id="ARBA00022989"/>
    </source>
</evidence>
<evidence type="ECO:0000313" key="17">
    <source>
        <dbReference type="EMBL" id="KAG8509969.1"/>
    </source>
</evidence>
<feature type="transmembrane region" description="Helical" evidence="15">
    <location>
        <begin position="139"/>
        <end position="161"/>
    </location>
</feature>
<feature type="domain" description="G-protein coupled receptors family 1 profile" evidence="16">
    <location>
        <begin position="669"/>
        <end position="918"/>
    </location>
</feature>
<evidence type="ECO:0000256" key="6">
    <source>
        <dbReference type="ARBA" id="ARBA00022692"/>
    </source>
</evidence>
<evidence type="ECO:0000256" key="7">
    <source>
        <dbReference type="ARBA" id="ARBA00022725"/>
    </source>
</evidence>
<evidence type="ECO:0000256" key="1">
    <source>
        <dbReference type="ARBA" id="ARBA00002936"/>
    </source>
</evidence>
<feature type="transmembrane region" description="Helical" evidence="15">
    <location>
        <begin position="505"/>
        <end position="524"/>
    </location>
</feature>
<keyword evidence="4" id="KW-1003">Cell membrane</keyword>
<feature type="transmembrane region" description="Helical" evidence="15">
    <location>
        <begin position="866"/>
        <end position="888"/>
    </location>
</feature>
<dbReference type="GO" id="GO:0005886">
    <property type="term" value="C:plasma membrane"/>
    <property type="evidence" value="ECO:0007669"/>
    <property type="project" value="UniProtKB-SubCell"/>
</dbReference>
<feature type="transmembrane region" description="Helical" evidence="15">
    <location>
        <begin position="99"/>
        <end position="118"/>
    </location>
</feature>
<dbReference type="GO" id="GO:0004930">
    <property type="term" value="F:G protein-coupled receptor activity"/>
    <property type="evidence" value="ECO:0007669"/>
    <property type="project" value="UniProtKB-KW"/>
</dbReference>
<accession>A0A8J5ZUP5</accession>
<keyword evidence="12" id="KW-0325">Glycoprotein</keyword>
<comment type="function">
    <text evidence="1">Odorant receptor.</text>
</comment>
<keyword evidence="9 14" id="KW-0297">G-protein coupled receptor</keyword>
<evidence type="ECO:0000256" key="4">
    <source>
        <dbReference type="ARBA" id="ARBA00022475"/>
    </source>
</evidence>
<dbReference type="InterPro" id="IPR000276">
    <property type="entry name" value="GPCR_Rhodpsn"/>
</dbReference>
<keyword evidence="6 14" id="KW-0812">Transmembrane</keyword>
<evidence type="ECO:0000256" key="5">
    <source>
        <dbReference type="ARBA" id="ARBA00022606"/>
    </source>
</evidence>
<dbReference type="PANTHER" id="PTHR26453">
    <property type="entry name" value="OLFACTORY RECEPTOR"/>
    <property type="match status" value="1"/>
</dbReference>
<evidence type="ECO:0000256" key="9">
    <source>
        <dbReference type="ARBA" id="ARBA00023040"/>
    </source>
</evidence>
<feature type="transmembrane region" description="Helical" evidence="15">
    <location>
        <begin position="768"/>
        <end position="791"/>
    </location>
</feature>
<evidence type="ECO:0000259" key="16">
    <source>
        <dbReference type="PROSITE" id="PS50262"/>
    </source>
</evidence>
<feature type="transmembrane region" description="Helical" evidence="15">
    <location>
        <begin position="720"/>
        <end position="748"/>
    </location>
</feature>
<feature type="transmembrane region" description="Helical" evidence="15">
    <location>
        <begin position="23"/>
        <end position="47"/>
    </location>
</feature>
<dbReference type="CDD" id="cd15225">
    <property type="entry name" value="7tmA_OR10A-like"/>
    <property type="match status" value="3"/>
</dbReference>
<feature type="transmembrane region" description="Helical" evidence="15">
    <location>
        <begin position="59"/>
        <end position="79"/>
    </location>
</feature>
<comment type="similarity">
    <text evidence="14">Belongs to the G-protein coupled receptor 1 family.</text>
</comment>
<keyword evidence="8 15" id="KW-1133">Transmembrane helix</keyword>
<keyword evidence="13 14" id="KW-0807">Transducer</keyword>
<feature type="transmembrane region" description="Helical" evidence="15">
    <location>
        <begin position="900"/>
        <end position="920"/>
    </location>
</feature>
<comment type="function">
    <text evidence="2">Putative odorant or sperm cell receptor.</text>
</comment>
<comment type="subcellular location">
    <subcellularLocation>
        <location evidence="3">Cell membrane</location>
        <topology evidence="3">Multi-pass membrane protein</topology>
    </subcellularLocation>
</comment>
<evidence type="ECO:0000256" key="14">
    <source>
        <dbReference type="RuleBase" id="RU000688"/>
    </source>
</evidence>
<feature type="transmembrane region" description="Helical" evidence="15">
    <location>
        <begin position="545"/>
        <end position="568"/>
    </location>
</feature>
<keyword evidence="7" id="KW-0552">Olfaction</keyword>
<feature type="transmembrane region" description="Helical" evidence="15">
    <location>
        <begin position="236"/>
        <end position="258"/>
    </location>
</feature>
<feature type="transmembrane region" description="Helical" evidence="15">
    <location>
        <begin position="440"/>
        <end position="467"/>
    </location>
</feature>
<organism evidence="17 18">
    <name type="scientific">Galemys pyrenaicus</name>
    <name type="common">Iberian desman</name>
    <name type="synonym">Pyrenean desman</name>
    <dbReference type="NCBI Taxonomy" id="202257"/>
    <lineage>
        <taxon>Eukaryota</taxon>
        <taxon>Metazoa</taxon>
        <taxon>Chordata</taxon>
        <taxon>Craniata</taxon>
        <taxon>Vertebrata</taxon>
        <taxon>Euteleostomi</taxon>
        <taxon>Mammalia</taxon>
        <taxon>Eutheria</taxon>
        <taxon>Laurasiatheria</taxon>
        <taxon>Eulipotyphla</taxon>
        <taxon>Talpidae</taxon>
        <taxon>Galemys</taxon>
    </lineage>
</organism>
<dbReference type="FunFam" id="1.20.1070.10:FF:000001">
    <property type="entry name" value="Olfactory receptor"/>
    <property type="match status" value="2"/>
</dbReference>
<evidence type="ECO:0000313" key="18">
    <source>
        <dbReference type="Proteomes" id="UP000700334"/>
    </source>
</evidence>
<feature type="domain" description="G-protein coupled receptors family 1 profile" evidence="16">
    <location>
        <begin position="349"/>
        <end position="598"/>
    </location>
</feature>
<dbReference type="Gene3D" id="1.20.1070.10">
    <property type="entry name" value="Rhodopsin 7-helix transmembrane proteins"/>
    <property type="match status" value="3"/>
</dbReference>
<dbReference type="GO" id="GO:0004984">
    <property type="term" value="F:olfactory receptor activity"/>
    <property type="evidence" value="ECO:0007669"/>
    <property type="project" value="InterPro"/>
</dbReference>
<comment type="caution">
    <text evidence="17">The sequence shown here is derived from an EMBL/GenBank/DDBJ whole genome shotgun (WGS) entry which is preliminary data.</text>
</comment>
<evidence type="ECO:0000256" key="15">
    <source>
        <dbReference type="SAM" id="Phobius"/>
    </source>
</evidence>
<feature type="transmembrane region" description="Helical" evidence="15">
    <location>
        <begin position="366"/>
        <end position="386"/>
    </location>
</feature>
<feature type="domain" description="G-protein coupled receptors family 1 profile" evidence="16">
    <location>
        <begin position="39"/>
        <end position="288"/>
    </location>
</feature>
<sequence length="942" mass="104945">KQNQSMITEFILIGFSNLGELQILLFFIFLLVYLTTLMANVTIMTVIRLDRALHTPMYFFLFVLSCSETCYTLVIIPKMLANLLSTNPTISYAGCATQLYLFVGLACTNCFLIAVMGYDRYVAICSPLNYTLIISQTTCILLVLASSFCGFLISVVVNVLVFSVPFCASNRINHFFCDISPVIKLGCTNTNLKEMVIFFLSILVLLVPFVLIFISYVFIVSTILKISSAEGQRKAFATCASHLTVVIVHYGCASFIYLRPTSLYASDKDLLVAVTYTVITPLLNPLVYTLRNKEVKMALRKVLSRYSFPKTVNDTSVREFVFLGFSSLAGLQRLLFVIFLLVYLFTLGTNVIIISTIVLDRGLHTPMYFFLAVLSCSETCYTFVIVPKMLVDLLAQKKTISFLGCATQMFTFLFLGCSHSFLLAVMGYDRYVAICNPLRYTMIMGPGVCVGLVAVACACGFTVAQVITSLVFHLPFHTSNQLHHFFCDISPVLKLASHHTHFNQIVIFMLCSLVLVIPLSLILVSYIRIISAILQFPSTVGKYKAFSTCASHLIVVTVHYGCASFIYLRPKSSYSSSQDALISVSYTILTPLFNPMIYTLRNKEFKSAFRRLSFCVSHTHSQKEVLQMHSFNRSSVVTQFILVGFSSLGELQVLLFVIFLLLYLTILVANATIMTVIRLSRILHTPMYGFLFILSFSESCYTFVIIPQLLAHLLSATKTISFVACATQLFFFLGFACTNCFLIAVMGYDRYVAICHPLRYTLIMNKTLGLGLISLSGVTGFFIALVATNLICEMPFCGPNQVNHYFCDMAPVIKLACTDTHVKELALFSLSILVIMVPFILVLISYGFIVNTILKIPSAEGKRKAFATCASHLTVVFVHYGCASIIYLRPKSKSASDKDQLVAVTYTVVTPLLNPLVYSLRNQEVKTALKRVLGLPVANKVT</sequence>
<feature type="non-terminal residue" evidence="17">
    <location>
        <position position="942"/>
    </location>
</feature>
<dbReference type="Pfam" id="PF13853">
    <property type="entry name" value="7tm_4"/>
    <property type="match status" value="3"/>
</dbReference>
<dbReference type="PROSITE" id="PS50262">
    <property type="entry name" value="G_PROTEIN_RECEP_F1_2"/>
    <property type="match status" value="3"/>
</dbReference>
<dbReference type="FunFam" id="1.20.1070.10:FF:000151">
    <property type="entry name" value="olfactory receptor 10K1-like"/>
    <property type="match status" value="1"/>
</dbReference>
<dbReference type="PRINTS" id="PR00245">
    <property type="entry name" value="OLFACTORYR"/>
</dbReference>
<feature type="transmembrane region" description="Helical" evidence="15">
    <location>
        <begin position="195"/>
        <end position="224"/>
    </location>
</feature>
<feature type="transmembrane region" description="Helical" evidence="15">
    <location>
        <begin position="654"/>
        <end position="677"/>
    </location>
</feature>
<feature type="transmembrane region" description="Helical" evidence="15">
    <location>
        <begin position="270"/>
        <end position="290"/>
    </location>
</feature>
<dbReference type="OrthoDB" id="2133880at2759"/>
<dbReference type="PROSITE" id="PS00237">
    <property type="entry name" value="G_PROTEIN_RECEP_F1_1"/>
    <property type="match status" value="2"/>
</dbReference>
<evidence type="ECO:0000256" key="2">
    <source>
        <dbReference type="ARBA" id="ARBA00003929"/>
    </source>
</evidence>
<keyword evidence="11 14" id="KW-0675">Receptor</keyword>
<dbReference type="SUPFAM" id="SSF81321">
    <property type="entry name" value="Family A G protein-coupled receptor-like"/>
    <property type="match status" value="3"/>
</dbReference>
<evidence type="ECO:0000256" key="3">
    <source>
        <dbReference type="ARBA" id="ARBA00004651"/>
    </source>
</evidence>
<keyword evidence="18" id="KW-1185">Reference proteome</keyword>
<evidence type="ECO:0000256" key="12">
    <source>
        <dbReference type="ARBA" id="ARBA00023180"/>
    </source>
</evidence>
<gene>
    <name evidence="17" type="ORF">J0S82_017487</name>
</gene>
<reference evidence="17" key="1">
    <citation type="journal article" date="2021" name="Evol. Appl.">
        <title>The genome of the Pyrenean desman and the effects of bottlenecks and inbreeding on the genomic landscape of an endangered species.</title>
        <authorList>
            <person name="Escoda L."/>
            <person name="Castresana J."/>
        </authorList>
    </citation>
    <scope>NUCLEOTIDE SEQUENCE</scope>
    <source>
        <strain evidence="17">IBE-C5619</strain>
    </source>
</reference>
<feature type="transmembrane region" description="Helical" evidence="15">
    <location>
        <begin position="689"/>
        <end position="714"/>
    </location>
</feature>
<dbReference type="Proteomes" id="UP000700334">
    <property type="component" value="Unassembled WGS sequence"/>
</dbReference>
<dbReference type="InterPro" id="IPR017452">
    <property type="entry name" value="GPCR_Rhodpsn_7TM"/>
</dbReference>
<dbReference type="InterPro" id="IPR000725">
    <property type="entry name" value="Olfact_rcpt"/>
</dbReference>
<dbReference type="AlphaFoldDB" id="A0A8J5ZUP5"/>
<dbReference type="EMBL" id="JAGFMF010011925">
    <property type="protein sequence ID" value="KAG8509969.1"/>
    <property type="molecule type" value="Genomic_DNA"/>
</dbReference>
<feature type="transmembrane region" description="Helical" evidence="15">
    <location>
        <begin position="406"/>
        <end position="428"/>
    </location>
</feature>
<protein>
    <submittedName>
        <fullName evidence="17">Olfactory receptor 10T2</fullName>
    </submittedName>
</protein>
<keyword evidence="5" id="KW-0716">Sensory transduction</keyword>
<evidence type="ECO:0000256" key="13">
    <source>
        <dbReference type="ARBA" id="ARBA00023224"/>
    </source>
</evidence>
<feature type="transmembrane region" description="Helical" evidence="15">
    <location>
        <begin position="335"/>
        <end position="359"/>
    </location>
</feature>
<feature type="transmembrane region" description="Helical" evidence="15">
    <location>
        <begin position="580"/>
        <end position="600"/>
    </location>
</feature>
<evidence type="ECO:0000256" key="10">
    <source>
        <dbReference type="ARBA" id="ARBA00023136"/>
    </source>
</evidence>
<keyword evidence="10 15" id="KW-0472">Membrane</keyword>